<protein>
    <recommendedName>
        <fullName evidence="1">FAD-dependent thymidylate synthase</fullName>
        <ecNumber evidence="1">2.1.1.148</ecNumber>
    </recommendedName>
</protein>
<keyword evidence="2" id="KW-0489">Methyltransferase</keyword>
<dbReference type="GO" id="GO:0004799">
    <property type="term" value="F:thymidylate synthase activity"/>
    <property type="evidence" value="ECO:0007669"/>
    <property type="project" value="TreeGrafter"/>
</dbReference>
<dbReference type="InterPro" id="IPR036098">
    <property type="entry name" value="Thymidylate_synthase_ThyX_sf"/>
</dbReference>
<accession>A0A7C1FPM0</accession>
<evidence type="ECO:0000256" key="1">
    <source>
        <dbReference type="NCBIfam" id="TIGR02170"/>
    </source>
</evidence>
<dbReference type="Gene3D" id="6.10.140.450">
    <property type="match status" value="1"/>
</dbReference>
<dbReference type="GO" id="GO:0050660">
    <property type="term" value="F:flavin adenine dinucleotide binding"/>
    <property type="evidence" value="ECO:0007669"/>
    <property type="project" value="UniProtKB-UniRule"/>
</dbReference>
<evidence type="ECO:0000313" key="2">
    <source>
        <dbReference type="EMBL" id="HDX30300.1"/>
    </source>
</evidence>
<sequence length="358" mass="40596">MHVELLALTRRNPALTPSLLASYGDLATIFAGKSTYAEAIMEFAGRVCYRSTQRMGTAPDFIAARVREGHEDIIEHVVVTVRIRNSVEPMYWRMVNRHCEVSDLGNGEWIVSGNTRVWLDFFRRGVALEALPILRKVAPSVFYEFADGEQPQEAVSKEGEEQEVAPSSALPADFHALRPVQLGPMRVTLLGYTQPLLEDPKLALDHGSATFFFEGISRACTHQLVRHRLASFSQESQRYVELSKGGWKAIVPPAVAENEAAMAELSEFWRIAEEKYARLRELGIRKEDARFLLPNAAETRIVTTMNFAAWSHFLWLRAVDKAAQWEIRALGQEVLKMLHTIAPEVFAEHWRVYQEQFA</sequence>
<dbReference type="SUPFAM" id="SSF69796">
    <property type="entry name" value="Thymidylate synthase-complementing protein Thy1"/>
    <property type="match status" value="1"/>
</dbReference>
<dbReference type="CDD" id="cd20175">
    <property type="entry name" value="ThyX"/>
    <property type="match status" value="1"/>
</dbReference>
<dbReference type="EMBL" id="DSMG01000034">
    <property type="protein sequence ID" value="HDX30300.1"/>
    <property type="molecule type" value="Genomic_DNA"/>
</dbReference>
<keyword evidence="2" id="KW-0808">Transferase</keyword>
<dbReference type="PROSITE" id="PS51331">
    <property type="entry name" value="THYX"/>
    <property type="match status" value="1"/>
</dbReference>
<dbReference type="Gene3D" id="3.30.1360.170">
    <property type="match status" value="1"/>
</dbReference>
<dbReference type="Pfam" id="PF02511">
    <property type="entry name" value="Thy1"/>
    <property type="match status" value="2"/>
</dbReference>
<gene>
    <name evidence="2" type="primary">thyX</name>
    <name evidence="2" type="ORF">ENQ20_02275</name>
</gene>
<dbReference type="AlphaFoldDB" id="A0A7C1FPM0"/>
<name>A0A7C1FPM0_9CHLR</name>
<reference evidence="2" key="1">
    <citation type="journal article" date="2020" name="mSystems">
        <title>Genome- and Community-Level Interaction Insights into Carbon Utilization and Element Cycling Functions of Hydrothermarchaeota in Hydrothermal Sediment.</title>
        <authorList>
            <person name="Zhou Z."/>
            <person name="Liu Y."/>
            <person name="Xu W."/>
            <person name="Pan J."/>
            <person name="Luo Z.H."/>
            <person name="Li M."/>
        </authorList>
    </citation>
    <scope>NUCLEOTIDE SEQUENCE [LARGE SCALE GENOMIC DNA]</scope>
    <source>
        <strain evidence="2">SpSt-289</strain>
    </source>
</reference>
<comment type="caution">
    <text evidence="2">The sequence shown here is derived from an EMBL/GenBank/DDBJ whole genome shotgun (WGS) entry which is preliminary data.</text>
</comment>
<dbReference type="NCBIfam" id="TIGR02170">
    <property type="entry name" value="thyX"/>
    <property type="match status" value="1"/>
</dbReference>
<dbReference type="EC" id="2.1.1.148" evidence="1"/>
<proteinExistence type="predicted"/>
<dbReference type="GO" id="GO:0032259">
    <property type="term" value="P:methylation"/>
    <property type="evidence" value="ECO:0007669"/>
    <property type="project" value="UniProtKB-KW"/>
</dbReference>
<organism evidence="2">
    <name type="scientific">Caldilinea aerophila</name>
    <dbReference type="NCBI Taxonomy" id="133453"/>
    <lineage>
        <taxon>Bacteria</taxon>
        <taxon>Bacillati</taxon>
        <taxon>Chloroflexota</taxon>
        <taxon>Caldilineae</taxon>
        <taxon>Caldilineales</taxon>
        <taxon>Caldilineaceae</taxon>
        <taxon>Caldilinea</taxon>
    </lineage>
</organism>
<dbReference type="GO" id="GO:0050797">
    <property type="term" value="F:thymidylate synthase (FAD) activity"/>
    <property type="evidence" value="ECO:0007669"/>
    <property type="project" value="UniProtKB-UniRule"/>
</dbReference>
<dbReference type="GO" id="GO:0006231">
    <property type="term" value="P:dTMP biosynthetic process"/>
    <property type="evidence" value="ECO:0007669"/>
    <property type="project" value="UniProtKB-UniRule"/>
</dbReference>
<dbReference type="GO" id="GO:0070402">
    <property type="term" value="F:NADPH binding"/>
    <property type="evidence" value="ECO:0007669"/>
    <property type="project" value="TreeGrafter"/>
</dbReference>
<dbReference type="PANTHER" id="PTHR34934">
    <property type="entry name" value="FLAVIN-DEPENDENT THYMIDYLATE SYNTHASE"/>
    <property type="match status" value="1"/>
</dbReference>
<dbReference type="InterPro" id="IPR003669">
    <property type="entry name" value="Thymidylate_synthase_ThyX"/>
</dbReference>
<dbReference type="PANTHER" id="PTHR34934:SF1">
    <property type="entry name" value="FLAVIN-DEPENDENT THYMIDYLATE SYNTHASE"/>
    <property type="match status" value="1"/>
</dbReference>